<dbReference type="PANTHER" id="PTHR42893">
    <property type="entry name" value="PROTEIN DETOXIFICATION 44, CHLOROPLASTIC-RELATED"/>
    <property type="match status" value="1"/>
</dbReference>
<evidence type="ECO:0000256" key="2">
    <source>
        <dbReference type="ARBA" id="ARBA00010199"/>
    </source>
</evidence>
<dbReference type="RefSeq" id="WP_142928810.1">
    <property type="nucleotide sequence ID" value="NZ_ML660101.1"/>
</dbReference>
<keyword evidence="5 8" id="KW-0812">Transmembrane</keyword>
<feature type="transmembrane region" description="Helical" evidence="8">
    <location>
        <begin position="386"/>
        <end position="404"/>
    </location>
</feature>
<comment type="similarity">
    <text evidence="2">Belongs to the multi antimicrobial extrusion (MATE) (TC 2.A.66.1) family.</text>
</comment>
<feature type="transmembrane region" description="Helical" evidence="8">
    <location>
        <begin position="410"/>
        <end position="431"/>
    </location>
</feature>
<dbReference type="CDD" id="cd13136">
    <property type="entry name" value="MATE_DinF_like"/>
    <property type="match status" value="1"/>
</dbReference>
<evidence type="ECO:0000256" key="1">
    <source>
        <dbReference type="ARBA" id="ARBA00004429"/>
    </source>
</evidence>
<feature type="transmembrane region" description="Helical" evidence="8">
    <location>
        <begin position="303"/>
        <end position="331"/>
    </location>
</feature>
<dbReference type="GO" id="GO:0042910">
    <property type="term" value="F:xenobiotic transmembrane transporter activity"/>
    <property type="evidence" value="ECO:0007669"/>
    <property type="project" value="InterPro"/>
</dbReference>
<keyword evidence="4" id="KW-1003">Cell membrane</keyword>
<feature type="transmembrane region" description="Helical" evidence="8">
    <location>
        <begin position="188"/>
        <end position="208"/>
    </location>
</feature>
<dbReference type="NCBIfam" id="TIGR00797">
    <property type="entry name" value="matE"/>
    <property type="match status" value="1"/>
</dbReference>
<dbReference type="AlphaFoldDB" id="A0A545T0K4"/>
<comment type="caution">
    <text evidence="9">The sequence shown here is derived from an EMBL/GenBank/DDBJ whole genome shotgun (WGS) entry which is preliminary data.</text>
</comment>
<keyword evidence="6 8" id="KW-1133">Transmembrane helix</keyword>
<gene>
    <name evidence="9" type="ORF">FKG94_20475</name>
</gene>
<feature type="transmembrane region" description="Helical" evidence="8">
    <location>
        <begin position="159"/>
        <end position="182"/>
    </location>
</feature>
<dbReference type="InterPro" id="IPR048279">
    <property type="entry name" value="MdtK-like"/>
</dbReference>
<feature type="transmembrane region" description="Helical" evidence="8">
    <location>
        <begin position="351"/>
        <end position="374"/>
    </location>
</feature>
<evidence type="ECO:0000256" key="3">
    <source>
        <dbReference type="ARBA" id="ARBA00022448"/>
    </source>
</evidence>
<keyword evidence="10" id="KW-1185">Reference proteome</keyword>
<dbReference type="InterPro" id="IPR002528">
    <property type="entry name" value="MATE_fam"/>
</dbReference>
<keyword evidence="3" id="KW-0813">Transport</keyword>
<dbReference type="EMBL" id="VHSG01000023">
    <property type="protein sequence ID" value="TQV70709.1"/>
    <property type="molecule type" value="Genomic_DNA"/>
</dbReference>
<reference evidence="9 10" key="1">
    <citation type="submission" date="2019-06" db="EMBL/GenBank/DDBJ databases">
        <title>Whole genome sequence for Cellvibrionaceae sp. R142.</title>
        <authorList>
            <person name="Wang G."/>
        </authorList>
    </citation>
    <scope>NUCLEOTIDE SEQUENCE [LARGE SCALE GENOMIC DNA]</scope>
    <source>
        <strain evidence="9 10">R142</strain>
    </source>
</reference>
<sequence length="446" mass="48332">MKNTLPNRAVLALAWPMILSNISVPLLGIVDTAILGHLDSAVFLAAVAAGSAIITFLLWGFGFLRMGTTSLVAQAVGRGDDRACVRLLLVSLVMALSLGVMLIALQPLVIPLAVGWIDPAAGAAELARSYCQIRLFSAPAALANFALMGWFIGRQNTKVPLLVVVATNSINIVLDFIFIMGFGWQSDGAAAATAIADYCGLGLALWCARRHLVKLSAPVDLRDLVVPASYWDLLRVNRQLFVRTACLLFTFAFFTAQGARMGNQFLAANAIMMQLLLLVSHGLDGFAHAAEALVGKATGEKNLAVFMGVCKSATLWSLIIALGFTGVFYVFEHPLIRLFSDIDSIIQTLNRYYTWLLLLPLVSVWSYMLDGIFIGAGQTGAMQNSMLFACLAVFIPVWWLSQAWANHGLWLAFLCFNGARGLTMGVLFVYLTRTRSWFSISATPAP</sequence>
<evidence type="ECO:0000256" key="5">
    <source>
        <dbReference type="ARBA" id="ARBA00022692"/>
    </source>
</evidence>
<dbReference type="GO" id="GO:0015297">
    <property type="term" value="F:antiporter activity"/>
    <property type="evidence" value="ECO:0007669"/>
    <property type="project" value="InterPro"/>
</dbReference>
<dbReference type="PANTHER" id="PTHR42893:SF46">
    <property type="entry name" value="PROTEIN DETOXIFICATION 44, CHLOROPLASTIC"/>
    <property type="match status" value="1"/>
</dbReference>
<dbReference type="PIRSF" id="PIRSF006603">
    <property type="entry name" value="DinF"/>
    <property type="match status" value="1"/>
</dbReference>
<feature type="transmembrane region" description="Helical" evidence="8">
    <location>
        <begin position="85"/>
        <end position="113"/>
    </location>
</feature>
<evidence type="ECO:0000256" key="8">
    <source>
        <dbReference type="SAM" id="Phobius"/>
    </source>
</evidence>
<feature type="transmembrane region" description="Helical" evidence="8">
    <location>
        <begin position="41"/>
        <end position="64"/>
    </location>
</feature>
<name>A0A545T0K4_9GAMM</name>
<dbReference type="InterPro" id="IPR044644">
    <property type="entry name" value="DinF-like"/>
</dbReference>
<feature type="transmembrane region" description="Helical" evidence="8">
    <location>
        <begin position="240"/>
        <end position="259"/>
    </location>
</feature>
<organism evidence="9 10">
    <name type="scientific">Exilibacterium tricleocarpae</name>
    <dbReference type="NCBI Taxonomy" id="2591008"/>
    <lineage>
        <taxon>Bacteria</taxon>
        <taxon>Pseudomonadati</taxon>
        <taxon>Pseudomonadota</taxon>
        <taxon>Gammaproteobacteria</taxon>
        <taxon>Cellvibrionales</taxon>
        <taxon>Cellvibrionaceae</taxon>
        <taxon>Exilibacterium</taxon>
    </lineage>
</organism>
<evidence type="ECO:0000313" key="9">
    <source>
        <dbReference type="EMBL" id="TQV70709.1"/>
    </source>
</evidence>
<proteinExistence type="inferred from homology"/>
<evidence type="ECO:0000256" key="4">
    <source>
        <dbReference type="ARBA" id="ARBA00022475"/>
    </source>
</evidence>
<evidence type="ECO:0000256" key="6">
    <source>
        <dbReference type="ARBA" id="ARBA00022989"/>
    </source>
</evidence>
<protein>
    <submittedName>
        <fullName evidence="9">MATE family efflux transporter</fullName>
    </submittedName>
</protein>
<comment type="subcellular location">
    <subcellularLocation>
        <location evidence="1">Cell inner membrane</location>
        <topology evidence="1">Multi-pass membrane protein</topology>
    </subcellularLocation>
</comment>
<feature type="transmembrane region" description="Helical" evidence="8">
    <location>
        <begin position="12"/>
        <end position="35"/>
    </location>
</feature>
<keyword evidence="7 8" id="KW-0472">Membrane</keyword>
<dbReference type="OrthoDB" id="9789527at2"/>
<dbReference type="GO" id="GO:0005886">
    <property type="term" value="C:plasma membrane"/>
    <property type="evidence" value="ECO:0007669"/>
    <property type="project" value="UniProtKB-SubCell"/>
</dbReference>
<evidence type="ECO:0000313" key="10">
    <source>
        <dbReference type="Proteomes" id="UP000319732"/>
    </source>
</evidence>
<dbReference type="Pfam" id="PF01554">
    <property type="entry name" value="MatE"/>
    <property type="match status" value="2"/>
</dbReference>
<evidence type="ECO:0000256" key="7">
    <source>
        <dbReference type="ARBA" id="ARBA00023136"/>
    </source>
</evidence>
<accession>A0A545T0K4</accession>
<dbReference type="Proteomes" id="UP000319732">
    <property type="component" value="Unassembled WGS sequence"/>
</dbReference>
<feature type="transmembrane region" description="Helical" evidence="8">
    <location>
        <begin position="133"/>
        <end position="152"/>
    </location>
</feature>